<evidence type="ECO:0000259" key="8">
    <source>
        <dbReference type="Pfam" id="PF17802"/>
    </source>
</evidence>
<evidence type="ECO:0000259" key="7">
    <source>
        <dbReference type="Pfam" id="PF00746"/>
    </source>
</evidence>
<dbReference type="InterPro" id="IPR048052">
    <property type="entry name" value="FM1-like"/>
</dbReference>
<gene>
    <name evidence="9" type="ORF">CJ213_02695</name>
</gene>
<evidence type="ECO:0000313" key="9">
    <source>
        <dbReference type="EMBL" id="PMC55038.1"/>
    </source>
</evidence>
<evidence type="ECO:0000313" key="10">
    <source>
        <dbReference type="Proteomes" id="UP000235293"/>
    </source>
</evidence>
<evidence type="ECO:0000256" key="3">
    <source>
        <dbReference type="ARBA" id="ARBA00022729"/>
    </source>
</evidence>
<comment type="caution">
    <text evidence="9">The sequence shown here is derived from an EMBL/GenBank/DDBJ whole genome shotgun (WGS) entry which is preliminary data.</text>
</comment>
<keyword evidence="2" id="KW-0964">Secreted</keyword>
<evidence type="ECO:0000256" key="4">
    <source>
        <dbReference type="ARBA" id="ARBA00023088"/>
    </source>
</evidence>
<dbReference type="Gene3D" id="2.60.40.10">
    <property type="entry name" value="Immunoglobulins"/>
    <property type="match status" value="2"/>
</dbReference>
<dbReference type="GO" id="GO:0005975">
    <property type="term" value="P:carbohydrate metabolic process"/>
    <property type="evidence" value="ECO:0007669"/>
    <property type="project" value="UniProtKB-ARBA"/>
</dbReference>
<feature type="domain" description="Gram-positive cocci surface proteins LPxTG" evidence="7">
    <location>
        <begin position="522"/>
        <end position="556"/>
    </location>
</feature>
<dbReference type="Gene3D" id="2.60.40.740">
    <property type="match status" value="1"/>
</dbReference>
<reference evidence="9 10" key="1">
    <citation type="submission" date="2017-09" db="EMBL/GenBank/DDBJ databases">
        <title>Bacterial strain isolated from the female urinary microbiota.</title>
        <authorList>
            <person name="Thomas-White K."/>
            <person name="Kumar N."/>
            <person name="Forster S."/>
            <person name="Putonti C."/>
            <person name="Lawley T."/>
            <person name="Wolfe A.J."/>
        </authorList>
    </citation>
    <scope>NUCLEOTIDE SEQUENCE [LARGE SCALE GENOMIC DNA]</scope>
    <source>
        <strain evidence="9 10">UMB0411</strain>
    </source>
</reference>
<accession>A0A9X7I9F7</accession>
<dbReference type="EMBL" id="PNGY01000001">
    <property type="protein sequence ID" value="PMC55038.1"/>
    <property type="molecule type" value="Genomic_DNA"/>
</dbReference>
<keyword evidence="4" id="KW-0572">Peptidoglycan-anchor</keyword>
<dbReference type="InterPro" id="IPR013783">
    <property type="entry name" value="Ig-like_fold"/>
</dbReference>
<feature type="transmembrane region" description="Helical" evidence="5">
    <location>
        <begin position="526"/>
        <end position="549"/>
    </location>
</feature>
<keyword evidence="1" id="KW-0134">Cell wall</keyword>
<name>A0A9X7I9F7_9BIFI</name>
<dbReference type="Pfam" id="PF17802">
    <property type="entry name" value="SpaA"/>
    <property type="match status" value="1"/>
</dbReference>
<evidence type="ECO:0000256" key="1">
    <source>
        <dbReference type="ARBA" id="ARBA00022512"/>
    </source>
</evidence>
<keyword evidence="5" id="KW-1133">Transmembrane helix</keyword>
<evidence type="ECO:0000256" key="2">
    <source>
        <dbReference type="ARBA" id="ARBA00022525"/>
    </source>
</evidence>
<dbReference type="NCBIfam" id="TIGR01167">
    <property type="entry name" value="LPXTG_anchor"/>
    <property type="match status" value="1"/>
</dbReference>
<dbReference type="InterPro" id="IPR019931">
    <property type="entry name" value="LPXTG_anchor"/>
</dbReference>
<keyword evidence="5" id="KW-0812">Transmembrane</keyword>
<protein>
    <submittedName>
        <fullName evidence="9">Peptidase</fullName>
    </submittedName>
</protein>
<dbReference type="InterPro" id="IPR041033">
    <property type="entry name" value="SpaA_PFL_dom_1"/>
</dbReference>
<dbReference type="RefSeq" id="WP_102155372.1">
    <property type="nucleotide sequence ID" value="NZ_PNGY01000001.1"/>
</dbReference>
<dbReference type="AlphaFoldDB" id="A0A9X7I9F7"/>
<dbReference type="NCBIfam" id="NF033902">
    <property type="entry name" value="iso_D2_wall_anc"/>
    <property type="match status" value="1"/>
</dbReference>
<proteinExistence type="predicted"/>
<evidence type="ECO:0000256" key="6">
    <source>
        <dbReference type="SAM" id="SignalP"/>
    </source>
</evidence>
<keyword evidence="3 6" id="KW-0732">Signal</keyword>
<feature type="chain" id="PRO_5040787886" evidence="6">
    <location>
        <begin position="30"/>
        <end position="561"/>
    </location>
</feature>
<keyword evidence="5" id="KW-0472">Membrane</keyword>
<organism evidence="9 10">
    <name type="scientific">Gardnerella swidsinskii</name>
    <dbReference type="NCBI Taxonomy" id="2792979"/>
    <lineage>
        <taxon>Bacteria</taxon>
        <taxon>Bacillati</taxon>
        <taxon>Actinomycetota</taxon>
        <taxon>Actinomycetes</taxon>
        <taxon>Bifidobacteriales</taxon>
        <taxon>Bifidobacteriaceae</taxon>
        <taxon>Gardnerella</taxon>
    </lineage>
</organism>
<dbReference type="Pfam" id="PF00746">
    <property type="entry name" value="Gram_pos_anchor"/>
    <property type="match status" value="1"/>
</dbReference>
<feature type="signal peptide" evidence="6">
    <location>
        <begin position="1"/>
        <end position="29"/>
    </location>
</feature>
<sequence length="561" mass="59749">MNKFTKQCVAAFASLAMAGTLCVAGAVVANNVAFATGSEKAAAQLAPWSEAGKKLKGKITINKKDASKNNGPLQGATFTVQKVTLIKSDNDQTGLSVDLTSEDGWTKLAAKVKQLNTTPLDETKLTLDTVKEKTTDQTGKAEFDNLDLGLYLVKEKSAPAGYATDVKPFFMTVPEITREASAKNNTYTYEVSVAPKNTNVKDNVTKIADNGKIVGAGDTLPYTITAKVNKKKSDAADSKTGITKDELQGFAIYDDAVTAAYDSVKTDVVKEVKIEGQQNAMTADDYVVTSSALTKPEDTTRTRIMVKFKDAGLRKIATVVNGANGADVKITVKLEFKLKTDLSNFVGSDKKLDNKSGFVPGHGAGVPDTPTPGGDATTEFRKFHIKKVDATDKTKLLNKAEFKAFADQTEAKKCAADPTAAQACDKAMAGFTDTAQTNTEATITTTGVDKTASGVTKDYVAKVTDANANSKIYLVEVKAPEGYARSEQPHEISLTSAESNATAQEIEIVNVPTKDNGSWFNLPKTGAAGVIIFALAGMCLVAVGMFIFLRNRKKDEEQQAA</sequence>
<evidence type="ECO:0000256" key="5">
    <source>
        <dbReference type="SAM" id="Phobius"/>
    </source>
</evidence>
<dbReference type="Proteomes" id="UP000235293">
    <property type="component" value="Unassembled WGS sequence"/>
</dbReference>
<feature type="domain" description="SpaA-like prealbumin fold" evidence="8">
    <location>
        <begin position="57"/>
        <end position="184"/>
    </location>
</feature>